<proteinExistence type="predicted"/>
<dbReference type="OrthoDB" id="2288255at2759"/>
<feature type="region of interest" description="Disordered" evidence="1">
    <location>
        <begin position="90"/>
        <end position="115"/>
    </location>
</feature>
<name>A0A8H7SBR2_9FUNG</name>
<protein>
    <submittedName>
        <fullName evidence="2">Uncharacterized protein</fullName>
    </submittedName>
</protein>
<dbReference type="AlphaFoldDB" id="A0A8H7SBR2"/>
<dbReference type="EMBL" id="JAEPRB010000008">
    <property type="protein sequence ID" value="KAG2227384.1"/>
    <property type="molecule type" value="Genomic_DNA"/>
</dbReference>
<reference evidence="2 3" key="1">
    <citation type="submission" date="2020-12" db="EMBL/GenBank/DDBJ databases">
        <title>Metabolic potential, ecology and presence of endohyphal bacteria is reflected in genomic diversity of Mucoromycotina.</title>
        <authorList>
            <person name="Muszewska A."/>
            <person name="Okrasinska A."/>
            <person name="Steczkiewicz K."/>
            <person name="Drgas O."/>
            <person name="Orlowska M."/>
            <person name="Perlinska-Lenart U."/>
            <person name="Aleksandrzak-Piekarczyk T."/>
            <person name="Szatraj K."/>
            <person name="Zielenkiewicz U."/>
            <person name="Pilsyk S."/>
            <person name="Malc E."/>
            <person name="Mieczkowski P."/>
            <person name="Kruszewska J.S."/>
            <person name="Biernat P."/>
            <person name="Pawlowska J."/>
        </authorList>
    </citation>
    <scope>NUCLEOTIDE SEQUENCE [LARGE SCALE GENOMIC DNA]</scope>
    <source>
        <strain evidence="2 3">CBS 142.35</strain>
    </source>
</reference>
<evidence type="ECO:0000256" key="1">
    <source>
        <dbReference type="SAM" id="MobiDB-lite"/>
    </source>
</evidence>
<organism evidence="2 3">
    <name type="scientific">Circinella minor</name>
    <dbReference type="NCBI Taxonomy" id="1195481"/>
    <lineage>
        <taxon>Eukaryota</taxon>
        <taxon>Fungi</taxon>
        <taxon>Fungi incertae sedis</taxon>
        <taxon>Mucoromycota</taxon>
        <taxon>Mucoromycotina</taxon>
        <taxon>Mucoromycetes</taxon>
        <taxon>Mucorales</taxon>
        <taxon>Lichtheimiaceae</taxon>
        <taxon>Circinella</taxon>
    </lineage>
</organism>
<comment type="caution">
    <text evidence="2">The sequence shown here is derived from an EMBL/GenBank/DDBJ whole genome shotgun (WGS) entry which is preliminary data.</text>
</comment>
<gene>
    <name evidence="2" type="ORF">INT45_004340</name>
</gene>
<keyword evidence="3" id="KW-1185">Reference proteome</keyword>
<feature type="compositionally biased region" description="Low complexity" evidence="1">
    <location>
        <begin position="97"/>
        <end position="112"/>
    </location>
</feature>
<accession>A0A8H7SBR2</accession>
<evidence type="ECO:0000313" key="2">
    <source>
        <dbReference type="EMBL" id="KAG2227384.1"/>
    </source>
</evidence>
<dbReference type="Proteomes" id="UP000646827">
    <property type="component" value="Unassembled WGS sequence"/>
</dbReference>
<evidence type="ECO:0000313" key="3">
    <source>
        <dbReference type="Proteomes" id="UP000646827"/>
    </source>
</evidence>
<sequence>MDNTEEVVEQYVLDTTNHPLTLEKFIKDNREFIASKMNPSEDFQTIWNGHFTKAKSTNVDWDILKVAYFEYISNHPPVQQLSSHPTPIGATSIEPVTTSTPTPTPTNNTTPTLKDDDYQKFNAMFETLDHTKFWPLSTGTVVEQKIKELAMKLKNEHPCHSMILDTSDPVWLDYFTKEELHEIEDEKKVPISKLPDNMTNYLDNYKNLKSLRSLWDEYKKHNIDPIDDSELYWVHSSVRNVLEILTYNLHKTYKTEADLMKRVWSIIDCCFDYGDLDVISGEYVSKASSNRINIDRSLAAMSRRKIGTKIDLLFTTEDLEFGTVEAGKMSDVNNTKTIFEAGIKLPKNLKDMQYEIVQEYPSQLRMIKTCGIVISGLNMLPIVMDCPRGYVSRVNRPPRYYHYPSTATDFLLKMKTIIRAIYYTKKTMTDVFELLSNTDDISENGSQRSIKLLPTFITTTTKSGKKRKTSSTTSEPTPT</sequence>